<comment type="cofactor">
    <cofactor evidence="13">
        <name>Zn(2+)</name>
        <dbReference type="ChEBI" id="CHEBI:29105"/>
    </cofactor>
    <cofactor evidence="13">
        <name>Co(2+)</name>
        <dbReference type="ChEBI" id="CHEBI:48828"/>
    </cofactor>
    <text evidence="13">Binds 2 Zn(2+) or Co(2+) ions per subunit.</text>
</comment>
<keyword evidence="11 13" id="KW-0170">Cobalt</keyword>
<comment type="subunit">
    <text evidence="4 13">Homodimer.</text>
</comment>
<evidence type="ECO:0000256" key="6">
    <source>
        <dbReference type="ARBA" id="ARBA00022723"/>
    </source>
</evidence>
<dbReference type="PANTHER" id="PTHR43808">
    <property type="entry name" value="ACETYLORNITHINE DEACETYLASE"/>
    <property type="match status" value="1"/>
</dbReference>
<feature type="active site" description="Proton acceptor" evidence="13">
    <location>
        <position position="150"/>
    </location>
</feature>
<dbReference type="GO" id="GO:0008777">
    <property type="term" value="F:acetylornithine deacetylase activity"/>
    <property type="evidence" value="ECO:0007669"/>
    <property type="project" value="TreeGrafter"/>
</dbReference>
<dbReference type="NCBIfam" id="TIGR01910">
    <property type="entry name" value="DapE-ArgE"/>
    <property type="match status" value="1"/>
</dbReference>
<evidence type="ECO:0000256" key="8">
    <source>
        <dbReference type="ARBA" id="ARBA00022833"/>
    </source>
</evidence>
<evidence type="ECO:0000256" key="14">
    <source>
        <dbReference type="NCBIfam" id="TIGR01246"/>
    </source>
</evidence>
<evidence type="ECO:0000256" key="1">
    <source>
        <dbReference type="ARBA" id="ARBA00001941"/>
    </source>
</evidence>
<keyword evidence="17" id="KW-1185">Reference proteome</keyword>
<dbReference type="STRING" id="1859457.BET10_15350"/>
<protein>
    <recommendedName>
        <fullName evidence="13 14">Succinyl-diaminopimelate desuccinylase</fullName>
        <shortName evidence="13">SDAP desuccinylase</shortName>
        <ecNumber evidence="13 14">3.5.1.18</ecNumber>
    </recommendedName>
    <alternativeName>
        <fullName evidence="13">N-succinyl-LL-2,6-diaminoheptanedioate amidohydrolase</fullName>
    </alternativeName>
</protein>
<comment type="pathway">
    <text evidence="2 13">Amino-acid biosynthesis; L-lysine biosynthesis via DAP pathway; LL-2,6-diaminopimelate from (S)-tetrahydrodipicolinate (succinylase route): step 3/3.</text>
</comment>
<proteinExistence type="inferred from homology"/>
<dbReference type="EMBL" id="MKJU01000027">
    <property type="protein sequence ID" value="OHU90147.1"/>
    <property type="molecule type" value="Genomic_DNA"/>
</dbReference>
<evidence type="ECO:0000256" key="12">
    <source>
        <dbReference type="ARBA" id="ARBA00051301"/>
    </source>
</evidence>
<comment type="cofactor">
    <cofactor evidence="1">
        <name>Co(2+)</name>
        <dbReference type="ChEBI" id="CHEBI:48828"/>
    </cofactor>
</comment>
<dbReference type="UniPathway" id="UPA00034">
    <property type="reaction ID" value="UER00021"/>
</dbReference>
<dbReference type="Proteomes" id="UP000179786">
    <property type="component" value="Unassembled WGS sequence"/>
</dbReference>
<feature type="domain" description="Peptidase M20 dimerisation" evidence="15">
    <location>
        <begin position="192"/>
        <end position="299"/>
    </location>
</feature>
<keyword evidence="7 13" id="KW-0378">Hydrolase</keyword>
<evidence type="ECO:0000256" key="13">
    <source>
        <dbReference type="HAMAP-Rule" id="MF_01690"/>
    </source>
</evidence>
<dbReference type="GO" id="GO:0006526">
    <property type="term" value="P:L-arginine biosynthetic process"/>
    <property type="evidence" value="ECO:0007669"/>
    <property type="project" value="TreeGrafter"/>
</dbReference>
<dbReference type="SUPFAM" id="SSF55031">
    <property type="entry name" value="Bacterial exopeptidase dimerisation domain"/>
    <property type="match status" value="1"/>
</dbReference>
<dbReference type="GO" id="GO:0019877">
    <property type="term" value="P:diaminopimelate biosynthetic process"/>
    <property type="evidence" value="ECO:0007669"/>
    <property type="project" value="UniProtKB-UniRule"/>
</dbReference>
<dbReference type="Pfam" id="PF07687">
    <property type="entry name" value="M20_dimer"/>
    <property type="match status" value="1"/>
</dbReference>
<dbReference type="GO" id="GO:0008270">
    <property type="term" value="F:zinc ion binding"/>
    <property type="evidence" value="ECO:0007669"/>
    <property type="project" value="UniProtKB-UniRule"/>
</dbReference>
<dbReference type="InterPro" id="IPR001261">
    <property type="entry name" value="ArgE/DapE_CS"/>
</dbReference>
<feature type="binding site" evidence="13">
    <location>
        <position position="368"/>
    </location>
    <ligand>
        <name>Zn(2+)</name>
        <dbReference type="ChEBI" id="CHEBI:29105"/>
        <label>2</label>
    </ligand>
</feature>
<dbReference type="EC" id="3.5.1.18" evidence="13 14"/>
<feature type="binding site" evidence="13">
    <location>
        <position position="84"/>
    </location>
    <ligand>
        <name>Zn(2+)</name>
        <dbReference type="ChEBI" id="CHEBI:29105"/>
        <label>1</label>
    </ligand>
</feature>
<dbReference type="GO" id="GO:0009014">
    <property type="term" value="F:succinyl-diaminopimelate desuccinylase activity"/>
    <property type="evidence" value="ECO:0007669"/>
    <property type="project" value="UniProtKB-UniRule"/>
</dbReference>
<dbReference type="GO" id="GO:0050897">
    <property type="term" value="F:cobalt ion binding"/>
    <property type="evidence" value="ECO:0007669"/>
    <property type="project" value="UniProtKB-UniRule"/>
</dbReference>
<keyword evidence="10 13" id="KW-0457">Lysine biosynthesis</keyword>
<dbReference type="RefSeq" id="WP_070986112.1">
    <property type="nucleotide sequence ID" value="NZ_MKJU01000027.1"/>
</dbReference>
<dbReference type="InterPro" id="IPR036264">
    <property type="entry name" value="Bact_exopeptidase_dim_dom"/>
</dbReference>
<dbReference type="InterPro" id="IPR050072">
    <property type="entry name" value="Peptidase_M20A"/>
</dbReference>
<evidence type="ECO:0000256" key="9">
    <source>
        <dbReference type="ARBA" id="ARBA00022915"/>
    </source>
</evidence>
<dbReference type="NCBIfam" id="TIGR01246">
    <property type="entry name" value="dapE_proteo"/>
    <property type="match status" value="1"/>
</dbReference>
<sequence length="411" mass="45597">MSSHILDIFPLVVTNTMCKSPIEYAQTLVRLESVTPYDAGCQDWLEQKMNALGADITRFKVGNVSNLIAVIDKGDGPNIAFCGHTDVVPAGDSNKWDFPPFSGHIEQGVLYGRGIADMKGGIAAFIGAAERLVKEQTFTGKLWLFITSDEEGEAEHGSRAIVDRLKEQGVYLDCCIIGEPTANQEVGDVVKIGRRGSISFDVEVQGKAAHAAYPQYGINAVHLMSQVIENLKKHQWDEGCENQPGTNLEVTYINSGDWTDNVIPSKVVISLNVRYSHQHTETEVKNTIERLVSAVTSEYNIKSYRSCVPYFCEDGAKISLTHHVREAIREMFSIDCIFSTSGGTSDGRFFKEVCSQVIEIGLSNKTIHQINERVEVTQIDKLSHLYFSVFSKLFSQAELENKADKPYLVTD</sequence>
<keyword evidence="9 13" id="KW-0220">Diaminopimelate biosynthesis</keyword>
<reference evidence="16 17" key="1">
    <citation type="submission" date="2016-09" db="EMBL/GenBank/DDBJ databases">
        <title>Pseudoalteromonas amylolytica sp. nov., isolated from the surface seawater.</title>
        <authorList>
            <person name="Wu Y.-H."/>
            <person name="Cheng H."/>
            <person name="Jin X.-B."/>
            <person name="Wang C.-S."/>
            <person name="Xu X.-W."/>
        </authorList>
    </citation>
    <scope>NUCLEOTIDE SEQUENCE [LARGE SCALE GENOMIC DNA]</scope>
    <source>
        <strain evidence="16 17">JW1</strain>
    </source>
</reference>
<dbReference type="OrthoDB" id="9809784at2"/>
<keyword evidence="5 13" id="KW-0028">Amino-acid biosynthesis</keyword>
<name>A0A1S1MXN0_9GAMM</name>
<dbReference type="HAMAP" id="MF_01690">
    <property type="entry name" value="DapE"/>
    <property type="match status" value="1"/>
</dbReference>
<evidence type="ECO:0000259" key="15">
    <source>
        <dbReference type="Pfam" id="PF07687"/>
    </source>
</evidence>
<dbReference type="AlphaFoldDB" id="A0A1S1MXN0"/>
<evidence type="ECO:0000313" key="16">
    <source>
        <dbReference type="EMBL" id="OHU90147.1"/>
    </source>
</evidence>
<feature type="binding site" evidence="13">
    <location>
        <position position="117"/>
    </location>
    <ligand>
        <name>Zn(2+)</name>
        <dbReference type="ChEBI" id="CHEBI:29105"/>
        <label>2</label>
    </ligand>
</feature>
<evidence type="ECO:0000256" key="2">
    <source>
        <dbReference type="ARBA" id="ARBA00005130"/>
    </source>
</evidence>
<feature type="binding site" evidence="13">
    <location>
        <position position="179"/>
    </location>
    <ligand>
        <name>Zn(2+)</name>
        <dbReference type="ChEBI" id="CHEBI:29105"/>
        <label>1</label>
    </ligand>
</feature>
<gene>
    <name evidence="13" type="primary">dapE</name>
    <name evidence="16" type="ORF">BET10_15350</name>
</gene>
<evidence type="ECO:0000256" key="11">
    <source>
        <dbReference type="ARBA" id="ARBA00023285"/>
    </source>
</evidence>
<dbReference type="GO" id="GO:0009089">
    <property type="term" value="P:lysine biosynthetic process via diaminopimelate"/>
    <property type="evidence" value="ECO:0007669"/>
    <property type="project" value="UniProtKB-UniRule"/>
</dbReference>
<dbReference type="PANTHER" id="PTHR43808:SF31">
    <property type="entry name" value="N-ACETYL-L-CITRULLINE DEACETYLASE"/>
    <property type="match status" value="1"/>
</dbReference>
<feature type="binding site" evidence="13">
    <location>
        <position position="117"/>
    </location>
    <ligand>
        <name>Zn(2+)</name>
        <dbReference type="ChEBI" id="CHEBI:29105"/>
        <label>1</label>
    </ligand>
</feature>
<feature type="active site" evidence="13">
    <location>
        <position position="86"/>
    </location>
</feature>
<comment type="catalytic activity">
    <reaction evidence="12 13">
        <text>N-succinyl-(2S,6S)-2,6-diaminopimelate + H2O = (2S,6S)-2,6-diaminopimelate + succinate</text>
        <dbReference type="Rhea" id="RHEA:22608"/>
        <dbReference type="ChEBI" id="CHEBI:15377"/>
        <dbReference type="ChEBI" id="CHEBI:30031"/>
        <dbReference type="ChEBI" id="CHEBI:57609"/>
        <dbReference type="ChEBI" id="CHEBI:58087"/>
        <dbReference type="EC" id="3.5.1.18"/>
    </reaction>
</comment>
<evidence type="ECO:0000256" key="3">
    <source>
        <dbReference type="ARBA" id="ARBA00006746"/>
    </source>
</evidence>
<dbReference type="SUPFAM" id="SSF53187">
    <property type="entry name" value="Zn-dependent exopeptidases"/>
    <property type="match status" value="1"/>
</dbReference>
<comment type="caution">
    <text evidence="16">The sequence shown here is derived from an EMBL/GenBank/DDBJ whole genome shotgun (WGS) entry which is preliminary data.</text>
</comment>
<dbReference type="PROSITE" id="PS00758">
    <property type="entry name" value="ARGE_DAPE_CPG2_1"/>
    <property type="match status" value="1"/>
</dbReference>
<evidence type="ECO:0000256" key="5">
    <source>
        <dbReference type="ARBA" id="ARBA00022605"/>
    </source>
</evidence>
<organism evidence="16 17">
    <name type="scientific">Pseudoalteromonas amylolytica</name>
    <dbReference type="NCBI Taxonomy" id="1859457"/>
    <lineage>
        <taxon>Bacteria</taxon>
        <taxon>Pseudomonadati</taxon>
        <taxon>Pseudomonadota</taxon>
        <taxon>Gammaproteobacteria</taxon>
        <taxon>Alteromonadales</taxon>
        <taxon>Pseudoalteromonadaceae</taxon>
        <taxon>Pseudoalteromonas</taxon>
    </lineage>
</organism>
<comment type="function">
    <text evidence="13">Catalyzes the hydrolysis of N-succinyl-L,L-diaminopimelic acid (SDAP), forming succinate and LL-2,6-diaminopimelate (DAP), an intermediate involved in the bacterial biosynthesis of lysine and meso-diaminopimelic acid, an essential component of bacterial cell walls.</text>
</comment>
<dbReference type="Gene3D" id="3.30.70.360">
    <property type="match status" value="1"/>
</dbReference>
<dbReference type="NCBIfam" id="NF009557">
    <property type="entry name" value="PRK13009.1"/>
    <property type="match status" value="1"/>
</dbReference>
<dbReference type="InterPro" id="IPR002933">
    <property type="entry name" value="Peptidase_M20"/>
</dbReference>
<dbReference type="InterPro" id="IPR005941">
    <property type="entry name" value="DapE_proteobac"/>
</dbReference>
<keyword evidence="8 13" id="KW-0862">Zinc</keyword>
<dbReference type="Gene3D" id="3.40.630.10">
    <property type="entry name" value="Zn peptidases"/>
    <property type="match status" value="2"/>
</dbReference>
<comment type="similarity">
    <text evidence="3 13">Belongs to the peptidase M20A family. DapE subfamily.</text>
</comment>
<keyword evidence="6 13" id="KW-0479">Metal-binding</keyword>
<evidence type="ECO:0000313" key="17">
    <source>
        <dbReference type="Proteomes" id="UP000179786"/>
    </source>
</evidence>
<evidence type="ECO:0000256" key="7">
    <source>
        <dbReference type="ARBA" id="ARBA00022801"/>
    </source>
</evidence>
<evidence type="ECO:0000256" key="10">
    <source>
        <dbReference type="ARBA" id="ARBA00023154"/>
    </source>
</evidence>
<evidence type="ECO:0000256" key="4">
    <source>
        <dbReference type="ARBA" id="ARBA00011738"/>
    </source>
</evidence>
<dbReference type="InterPro" id="IPR010182">
    <property type="entry name" value="ArgE/DapE"/>
</dbReference>
<dbReference type="Pfam" id="PF01546">
    <property type="entry name" value="Peptidase_M20"/>
    <property type="match status" value="1"/>
</dbReference>
<feature type="binding site" evidence="13">
    <location>
        <position position="151"/>
    </location>
    <ligand>
        <name>Zn(2+)</name>
        <dbReference type="ChEBI" id="CHEBI:29105"/>
        <label>2</label>
    </ligand>
</feature>
<dbReference type="InterPro" id="IPR011650">
    <property type="entry name" value="Peptidase_M20_dimer"/>
</dbReference>
<accession>A0A1S1MXN0</accession>